<organism evidence="2 3">
    <name type="scientific">Eilatimonas milleporae</name>
    <dbReference type="NCBI Taxonomy" id="911205"/>
    <lineage>
        <taxon>Bacteria</taxon>
        <taxon>Pseudomonadati</taxon>
        <taxon>Pseudomonadota</taxon>
        <taxon>Alphaproteobacteria</taxon>
        <taxon>Kordiimonadales</taxon>
        <taxon>Kordiimonadaceae</taxon>
        <taxon>Eilatimonas</taxon>
    </lineage>
</organism>
<proteinExistence type="predicted"/>
<protein>
    <submittedName>
        <fullName evidence="2">Uncharacterized protein</fullName>
    </submittedName>
</protein>
<dbReference type="AlphaFoldDB" id="A0A3M0BYM8"/>
<evidence type="ECO:0000313" key="2">
    <source>
        <dbReference type="EMBL" id="RMB02714.1"/>
    </source>
</evidence>
<accession>A0A3M0BYM8</accession>
<dbReference type="InParanoid" id="A0A3M0BYM8"/>
<dbReference type="EMBL" id="REFR01000014">
    <property type="protein sequence ID" value="RMB02714.1"/>
    <property type="molecule type" value="Genomic_DNA"/>
</dbReference>
<feature type="region of interest" description="Disordered" evidence="1">
    <location>
        <begin position="60"/>
        <end position="80"/>
    </location>
</feature>
<sequence length="80" mass="8392">MVKRQETGTVTDAVTDNGARTSDTASADVCGDLADAFLDLWQDQMRLSAMTALSMVSFRPCHGKRGDDAGASDKEGSGHG</sequence>
<feature type="compositionally biased region" description="Basic and acidic residues" evidence="1">
    <location>
        <begin position="64"/>
        <end position="80"/>
    </location>
</feature>
<gene>
    <name evidence="2" type="ORF">BXY39_3065</name>
</gene>
<evidence type="ECO:0000256" key="1">
    <source>
        <dbReference type="SAM" id="MobiDB-lite"/>
    </source>
</evidence>
<keyword evidence="3" id="KW-1185">Reference proteome</keyword>
<evidence type="ECO:0000313" key="3">
    <source>
        <dbReference type="Proteomes" id="UP000271227"/>
    </source>
</evidence>
<reference evidence="2 3" key="1">
    <citation type="submission" date="2018-10" db="EMBL/GenBank/DDBJ databases">
        <title>Genomic Encyclopedia of Archaeal and Bacterial Type Strains, Phase II (KMG-II): from individual species to whole genera.</title>
        <authorList>
            <person name="Goeker M."/>
        </authorList>
    </citation>
    <scope>NUCLEOTIDE SEQUENCE [LARGE SCALE GENOMIC DNA]</scope>
    <source>
        <strain evidence="2 3">DSM 25217</strain>
    </source>
</reference>
<feature type="region of interest" description="Disordered" evidence="1">
    <location>
        <begin position="1"/>
        <end position="25"/>
    </location>
</feature>
<dbReference type="Proteomes" id="UP000271227">
    <property type="component" value="Unassembled WGS sequence"/>
</dbReference>
<comment type="caution">
    <text evidence="2">The sequence shown here is derived from an EMBL/GenBank/DDBJ whole genome shotgun (WGS) entry which is preliminary data.</text>
</comment>
<name>A0A3M0BYM8_9PROT</name>
<feature type="compositionally biased region" description="Polar residues" evidence="1">
    <location>
        <begin position="7"/>
        <end position="25"/>
    </location>
</feature>